<evidence type="ECO:0000313" key="2">
    <source>
        <dbReference type="EMBL" id="MCS4558532.1"/>
    </source>
</evidence>
<gene>
    <name evidence="2" type="ORF">L9G74_19020</name>
</gene>
<keyword evidence="3" id="KW-1185">Reference proteome</keyword>
<proteinExistence type="predicted"/>
<dbReference type="Proteomes" id="UP001201549">
    <property type="component" value="Unassembled WGS sequence"/>
</dbReference>
<sequence length="89" mass="10369">MNDYAQKGFSLMSYVTNALAGVFGLISLNVWIFIVSVFFSALTYFCNHYYQKRRERRDLEFKLKEDARAAELHALDVKLKQAKLKQLGE</sequence>
<keyword evidence="1" id="KW-1133">Transmembrane helix</keyword>
<name>A0ABT2FQC6_9GAMM</name>
<evidence type="ECO:0000313" key="3">
    <source>
        <dbReference type="Proteomes" id="UP001201549"/>
    </source>
</evidence>
<organism evidence="2 3">
    <name type="scientific">Shewanella electrica</name>
    <dbReference type="NCBI Taxonomy" id="515560"/>
    <lineage>
        <taxon>Bacteria</taxon>
        <taxon>Pseudomonadati</taxon>
        <taxon>Pseudomonadota</taxon>
        <taxon>Gammaproteobacteria</taxon>
        <taxon>Alteromonadales</taxon>
        <taxon>Shewanellaceae</taxon>
        <taxon>Shewanella</taxon>
    </lineage>
</organism>
<dbReference type="InterPro" id="IPR032118">
    <property type="entry name" value="Phage_holin_HP1"/>
</dbReference>
<comment type="caution">
    <text evidence="2">The sequence shown here is derived from an EMBL/GenBank/DDBJ whole genome shotgun (WGS) entry which is preliminary data.</text>
</comment>
<accession>A0ABT2FQC6</accession>
<feature type="transmembrane region" description="Helical" evidence="1">
    <location>
        <begin position="20"/>
        <end position="46"/>
    </location>
</feature>
<evidence type="ECO:0000256" key="1">
    <source>
        <dbReference type="SAM" id="Phobius"/>
    </source>
</evidence>
<reference evidence="3" key="1">
    <citation type="submission" date="2023-07" db="EMBL/GenBank/DDBJ databases">
        <title>Shewanella mangrovi sp. nov., an acetaldehyde- degrading bacterium isolated from mangrove sediment.</title>
        <authorList>
            <person name="Liu Y."/>
        </authorList>
    </citation>
    <scope>NUCLEOTIDE SEQUENCE [LARGE SCALE GENOMIC DNA]</scope>
    <source>
        <strain evidence="3">C32</strain>
    </source>
</reference>
<keyword evidence="1" id="KW-0472">Membrane</keyword>
<dbReference type="Pfam" id="PF16080">
    <property type="entry name" value="Phage_holin_2_3"/>
    <property type="match status" value="1"/>
</dbReference>
<protein>
    <submittedName>
        <fullName evidence="2">Phage holin family protein</fullName>
    </submittedName>
</protein>
<dbReference type="EMBL" id="JAKOGG010000022">
    <property type="protein sequence ID" value="MCS4558532.1"/>
    <property type="molecule type" value="Genomic_DNA"/>
</dbReference>
<keyword evidence="1" id="KW-0812">Transmembrane</keyword>
<dbReference type="RefSeq" id="WP_238898350.1">
    <property type="nucleotide sequence ID" value="NZ_JAKOGG010000022.1"/>
</dbReference>